<feature type="domain" description="BON" evidence="3">
    <location>
        <begin position="133"/>
        <end position="202"/>
    </location>
</feature>
<organism evidence="4 5">
    <name type="scientific">Novipirellula artificiosorum</name>
    <dbReference type="NCBI Taxonomy" id="2528016"/>
    <lineage>
        <taxon>Bacteria</taxon>
        <taxon>Pseudomonadati</taxon>
        <taxon>Planctomycetota</taxon>
        <taxon>Planctomycetia</taxon>
        <taxon>Pirellulales</taxon>
        <taxon>Pirellulaceae</taxon>
        <taxon>Novipirellula</taxon>
    </lineage>
</organism>
<feature type="compositionally biased region" description="Low complexity" evidence="1">
    <location>
        <begin position="70"/>
        <end position="85"/>
    </location>
</feature>
<dbReference type="InterPro" id="IPR007055">
    <property type="entry name" value="BON_dom"/>
</dbReference>
<dbReference type="AlphaFoldDB" id="A0A5C6E2T6"/>
<evidence type="ECO:0000256" key="1">
    <source>
        <dbReference type="SAM" id="MobiDB-lite"/>
    </source>
</evidence>
<name>A0A5C6E2T6_9BACT</name>
<feature type="signal peptide" evidence="2">
    <location>
        <begin position="1"/>
        <end position="21"/>
    </location>
</feature>
<dbReference type="OrthoDB" id="291345at2"/>
<evidence type="ECO:0000313" key="4">
    <source>
        <dbReference type="EMBL" id="TWU42814.1"/>
    </source>
</evidence>
<dbReference type="PROSITE" id="PS50914">
    <property type="entry name" value="BON"/>
    <property type="match status" value="1"/>
</dbReference>
<dbReference type="Gene3D" id="3.30.1340.30">
    <property type="match status" value="1"/>
</dbReference>
<sequence length="202" mass="20575" precursor="true">MHARLLAFASFVALMAMPSWAQFDSQPATSSSGTGTGTTATPIAGGLDAASAFSNVERTGAIGESGDSGKGFSVVGTSTSSSRSSLGGGMAGGMGGLGGFSSLFGIGNATGGGASKPVIRTRLRSAVQFQPSSPALVQQIANLRMQTLPSTSRMPGVNVRVDGQTAILGGTVRSERDRRMSELLLRLEPGVRNVENRIQISP</sequence>
<feature type="chain" id="PRO_5022702737" evidence="2">
    <location>
        <begin position="22"/>
        <end position="202"/>
    </location>
</feature>
<feature type="region of interest" description="Disordered" evidence="1">
    <location>
        <begin position="60"/>
        <end position="87"/>
    </location>
</feature>
<keyword evidence="5" id="KW-1185">Reference proteome</keyword>
<evidence type="ECO:0000259" key="3">
    <source>
        <dbReference type="PROSITE" id="PS50914"/>
    </source>
</evidence>
<proteinExistence type="predicted"/>
<reference evidence="4 5" key="1">
    <citation type="submission" date="2019-02" db="EMBL/GenBank/DDBJ databases">
        <title>Deep-cultivation of Planctomycetes and their phenomic and genomic characterization uncovers novel biology.</title>
        <authorList>
            <person name="Wiegand S."/>
            <person name="Jogler M."/>
            <person name="Boedeker C."/>
            <person name="Pinto D."/>
            <person name="Vollmers J."/>
            <person name="Rivas-Marin E."/>
            <person name="Kohn T."/>
            <person name="Peeters S.H."/>
            <person name="Heuer A."/>
            <person name="Rast P."/>
            <person name="Oberbeckmann S."/>
            <person name="Bunk B."/>
            <person name="Jeske O."/>
            <person name="Meyerdierks A."/>
            <person name="Storesund J.E."/>
            <person name="Kallscheuer N."/>
            <person name="Luecker S."/>
            <person name="Lage O.M."/>
            <person name="Pohl T."/>
            <person name="Merkel B.J."/>
            <person name="Hornburger P."/>
            <person name="Mueller R.-W."/>
            <person name="Bruemmer F."/>
            <person name="Labrenz M."/>
            <person name="Spormann A.M."/>
            <person name="Op Den Camp H."/>
            <person name="Overmann J."/>
            <person name="Amann R."/>
            <person name="Jetten M.S.M."/>
            <person name="Mascher T."/>
            <person name="Medema M.H."/>
            <person name="Devos D.P."/>
            <person name="Kaster A.-K."/>
            <person name="Ovreas L."/>
            <person name="Rohde M."/>
            <person name="Galperin M.Y."/>
            <person name="Jogler C."/>
        </authorList>
    </citation>
    <scope>NUCLEOTIDE SEQUENCE [LARGE SCALE GENOMIC DNA]</scope>
    <source>
        <strain evidence="4 5">Poly41</strain>
    </source>
</reference>
<accession>A0A5C6E2T6</accession>
<protein>
    <submittedName>
        <fullName evidence="4">BON domain protein</fullName>
    </submittedName>
</protein>
<dbReference type="EMBL" id="SJPV01000001">
    <property type="protein sequence ID" value="TWU42814.1"/>
    <property type="molecule type" value="Genomic_DNA"/>
</dbReference>
<evidence type="ECO:0000313" key="5">
    <source>
        <dbReference type="Proteomes" id="UP000319143"/>
    </source>
</evidence>
<dbReference type="RefSeq" id="WP_146524798.1">
    <property type="nucleotide sequence ID" value="NZ_SJPV01000001.1"/>
</dbReference>
<comment type="caution">
    <text evidence="4">The sequence shown here is derived from an EMBL/GenBank/DDBJ whole genome shotgun (WGS) entry which is preliminary data.</text>
</comment>
<keyword evidence="2" id="KW-0732">Signal</keyword>
<dbReference type="Proteomes" id="UP000319143">
    <property type="component" value="Unassembled WGS sequence"/>
</dbReference>
<evidence type="ECO:0000256" key="2">
    <source>
        <dbReference type="SAM" id="SignalP"/>
    </source>
</evidence>
<dbReference type="Pfam" id="PF04972">
    <property type="entry name" value="BON"/>
    <property type="match status" value="1"/>
</dbReference>
<gene>
    <name evidence="4" type="ORF">Poly41_11150</name>
</gene>